<feature type="compositionally biased region" description="Basic and acidic residues" evidence="2">
    <location>
        <begin position="1051"/>
        <end position="1060"/>
    </location>
</feature>
<dbReference type="Pfam" id="PF00249">
    <property type="entry name" value="Myb_DNA-binding"/>
    <property type="match status" value="2"/>
</dbReference>
<dbReference type="SMART" id="SM00717">
    <property type="entry name" value="SANT"/>
    <property type="match status" value="2"/>
</dbReference>
<dbReference type="AlphaFoldDB" id="A0AAN8VFX3"/>
<proteinExistence type="predicted"/>
<evidence type="ECO:0000256" key="2">
    <source>
        <dbReference type="SAM" id="MobiDB-lite"/>
    </source>
</evidence>
<dbReference type="PANTHER" id="PTHR47340">
    <property type="entry name" value="DUPLICATED HOMEODOMAIN-LIKE SUPERFAMILY PROTEIN"/>
    <property type="match status" value="1"/>
</dbReference>
<dbReference type="PROSITE" id="PS51293">
    <property type="entry name" value="SANT"/>
    <property type="match status" value="2"/>
</dbReference>
<accession>A0AAN8VFX3</accession>
<dbReference type="PANTHER" id="PTHR47340:SF1">
    <property type="entry name" value="DUPLICATED HOMEODOMAIN-LIKE SUPERFAMILY PROTEIN"/>
    <property type="match status" value="1"/>
</dbReference>
<dbReference type="InterPro" id="IPR009057">
    <property type="entry name" value="Homeodomain-like_sf"/>
</dbReference>
<feature type="compositionally biased region" description="Polar residues" evidence="2">
    <location>
        <begin position="277"/>
        <end position="290"/>
    </location>
</feature>
<feature type="compositionally biased region" description="Polar residues" evidence="2">
    <location>
        <begin position="59"/>
        <end position="79"/>
    </location>
</feature>
<dbReference type="Proteomes" id="UP001370490">
    <property type="component" value="Unassembled WGS sequence"/>
</dbReference>
<dbReference type="InterPro" id="IPR001005">
    <property type="entry name" value="SANT/Myb"/>
</dbReference>
<evidence type="ECO:0000259" key="3">
    <source>
        <dbReference type="PROSITE" id="PS51293"/>
    </source>
</evidence>
<feature type="region of interest" description="Disordered" evidence="2">
    <location>
        <begin position="257"/>
        <end position="290"/>
    </location>
</feature>
<evidence type="ECO:0000313" key="5">
    <source>
        <dbReference type="Proteomes" id="UP001370490"/>
    </source>
</evidence>
<feature type="region of interest" description="Disordered" evidence="2">
    <location>
        <begin position="127"/>
        <end position="187"/>
    </location>
</feature>
<evidence type="ECO:0000313" key="4">
    <source>
        <dbReference type="EMBL" id="KAK6929211.1"/>
    </source>
</evidence>
<comment type="caution">
    <text evidence="4">The sequence shown here is derived from an EMBL/GenBank/DDBJ whole genome shotgun (WGS) entry which is preliminary data.</text>
</comment>
<evidence type="ECO:0000256" key="1">
    <source>
        <dbReference type="SAM" id="Coils"/>
    </source>
</evidence>
<gene>
    <name evidence="4" type="ORF">RJ641_005416</name>
</gene>
<dbReference type="InterPro" id="IPR017884">
    <property type="entry name" value="SANT_dom"/>
</dbReference>
<feature type="region of interest" description="Disordered" evidence="2">
    <location>
        <begin position="1040"/>
        <end position="1134"/>
    </location>
</feature>
<feature type="domain" description="SANT" evidence="3">
    <location>
        <begin position="710"/>
        <end position="761"/>
    </location>
</feature>
<feature type="region of interest" description="Disordered" evidence="2">
    <location>
        <begin position="1"/>
        <end position="83"/>
    </location>
</feature>
<name>A0AAN8VFX3_9MAGN</name>
<dbReference type="Gene3D" id="1.20.58.1880">
    <property type="match status" value="1"/>
</dbReference>
<feature type="non-terminal residue" evidence="4">
    <location>
        <position position="1134"/>
    </location>
</feature>
<dbReference type="CDD" id="cd00167">
    <property type="entry name" value="SANT"/>
    <property type="match status" value="1"/>
</dbReference>
<feature type="compositionally biased region" description="Basic and acidic residues" evidence="2">
    <location>
        <begin position="15"/>
        <end position="25"/>
    </location>
</feature>
<protein>
    <submittedName>
        <fullName evidence="4">SANT/Myb domain</fullName>
    </submittedName>
</protein>
<organism evidence="4 5">
    <name type="scientific">Dillenia turbinata</name>
    <dbReference type="NCBI Taxonomy" id="194707"/>
    <lineage>
        <taxon>Eukaryota</taxon>
        <taxon>Viridiplantae</taxon>
        <taxon>Streptophyta</taxon>
        <taxon>Embryophyta</taxon>
        <taxon>Tracheophyta</taxon>
        <taxon>Spermatophyta</taxon>
        <taxon>Magnoliopsida</taxon>
        <taxon>eudicotyledons</taxon>
        <taxon>Gunneridae</taxon>
        <taxon>Pentapetalae</taxon>
        <taxon>Dilleniales</taxon>
        <taxon>Dilleniaceae</taxon>
        <taxon>Dillenia</taxon>
    </lineage>
</organism>
<feature type="coiled-coil region" evidence="1">
    <location>
        <begin position="301"/>
        <end position="371"/>
    </location>
</feature>
<dbReference type="Gene3D" id="1.10.10.60">
    <property type="entry name" value="Homeodomain-like"/>
    <property type="match status" value="1"/>
</dbReference>
<feature type="compositionally biased region" description="Basic and acidic residues" evidence="2">
    <location>
        <begin position="1101"/>
        <end position="1122"/>
    </location>
</feature>
<feature type="compositionally biased region" description="Low complexity" evidence="2">
    <location>
        <begin position="167"/>
        <end position="180"/>
    </location>
</feature>
<reference evidence="4 5" key="1">
    <citation type="submission" date="2023-12" db="EMBL/GenBank/DDBJ databases">
        <title>A high-quality genome assembly for Dillenia turbinata (Dilleniales).</title>
        <authorList>
            <person name="Chanderbali A."/>
        </authorList>
    </citation>
    <scope>NUCLEOTIDE SEQUENCE [LARGE SCALE GENOMIC DNA]</scope>
    <source>
        <strain evidence="4">LSX21</strain>
        <tissue evidence="4">Leaf</tissue>
    </source>
</reference>
<feature type="domain" description="SANT" evidence="3">
    <location>
        <begin position="934"/>
        <end position="980"/>
    </location>
</feature>
<dbReference type="SUPFAM" id="SSF46689">
    <property type="entry name" value="Homeodomain-like"/>
    <property type="match status" value="2"/>
</dbReference>
<keyword evidence="1" id="KW-0175">Coiled coil</keyword>
<dbReference type="EMBL" id="JBAMMX010000013">
    <property type="protein sequence ID" value="KAK6929211.1"/>
    <property type="molecule type" value="Genomic_DNA"/>
</dbReference>
<feature type="compositionally biased region" description="Basic and acidic residues" evidence="2">
    <location>
        <begin position="32"/>
        <end position="58"/>
    </location>
</feature>
<keyword evidence="5" id="KW-1185">Reference proteome</keyword>
<feature type="compositionally biased region" description="Low complexity" evidence="2">
    <location>
        <begin position="127"/>
        <end position="147"/>
    </location>
</feature>
<sequence length="1134" mass="123287">MYPEDSPHGFGPNRPGEKILEDENGRSFGFRGDGKYGRSNRDNRGSFGSREWKNHPRESTSASPSASGRLTDLSYQNPRSVDDICSTHSQVELENVHGLGMGHRHERDNSFGGIDWKPLKWARSGSLSSRGSGFSHSSSSKSLGVDSVETRAEVQPKSATPVQSPRAEVAASMTSAAAPMEESRVRKKPRLGWGEGLAKYEKKKVDGPNETSSKNGLTISASGLEPLPSVIPNLADKSPRVAGISDCASPATPSSVACSSSPGMEDKPFAKAGNVDSELSNLSGSPGPGTQSSLQMLSFNLENIEINMMNLSSLLAELVQSEDPSSADTNFVRSTARSKLLVLKGEISKKLELTESEIDLLESELKTLKSESCGSSPPSGSLLEKERAITCEGRDTDSLISGSAPLHFNSPGNMLVEKKRASSGASEEVHIDVKDEDIDSPGSATSKYVEQTSIAKGDLPADMVKDNGCSRDFDRGLELQSQSSCDGERFICSLTCGQDRKMVESNSGAPVSSNVHSHTNLEDELYEIILASNRELASRSAEVFNNVLPCDQSQLTVVGGSNAQCWQDDNVKQKFITRQRFLRFKERVIFLKFRAFRHLWKEDLRLLSIRKYRAKSLKKFESSSRIPAPQKHRSSIRSRFTSPAGSLSLVPTMEIVNYASKLLADSQVRIYRNTLKMPALILDKKEKTSIRFISTNGLVEDPCAMEKERVMINPWTSEEREIFIDKLSIHGKDFRKIASFLDHKTTADCVEFYYKNHKSDDFEKTKKKQEFGKQAKSLSTYPYLVTSGKKWNREVNAASLDVLGTASVIASCADDSRGNRKTSSGRILLGEYSDCKVQHGDDGLLERSSSFDELGSERETVAADVLAGIGGSLSSEAMSSCITSSVDPGEGFQDWKCQNVGSVRRLPLTPEVTQNVDDDTCSDESCGEMDPTHWTMEEKSDFVRAVSSYGKDFAMISRMVRTKSRDQCKAFFSKAKRCLGLDMIRFGPGNRGTPASDDTNGGGSDTEDACVVETCSADGSNKCGSKTDENLPLSVMKMSNHDTEPVGTIDLKTDLNRSDEDSGTEALDANASVTDALDANAPSDDLVSSDCPAEGLGGDGNRADGVKIERDVNISAENESRGGKTLGSKPLEGS</sequence>